<evidence type="ECO:0000313" key="2">
    <source>
        <dbReference type="Proteomes" id="UP000240325"/>
    </source>
</evidence>
<evidence type="ECO:0000313" key="1">
    <source>
        <dbReference type="EMBL" id="ATZ80874.1"/>
    </source>
</evidence>
<organism evidence="1">
    <name type="scientific">Bodo saltans virus</name>
    <dbReference type="NCBI Taxonomy" id="2024608"/>
    <lineage>
        <taxon>Viruses</taxon>
        <taxon>Varidnaviria</taxon>
        <taxon>Bamfordvirae</taxon>
        <taxon>Nucleocytoviricota</taxon>
        <taxon>Megaviricetes</taxon>
        <taxon>Imitervirales</taxon>
        <taxon>Mimiviridae</taxon>
        <taxon>Klosneuvirinae</taxon>
        <taxon>Theiavirus</taxon>
        <taxon>Theiavirus salishense</taxon>
    </lineage>
</organism>
<dbReference type="Proteomes" id="UP000240325">
    <property type="component" value="Segment"/>
</dbReference>
<proteinExistence type="predicted"/>
<dbReference type="EMBL" id="MF782455">
    <property type="protein sequence ID" value="ATZ80874.1"/>
    <property type="molecule type" value="Genomic_DNA"/>
</dbReference>
<protein>
    <recommendedName>
        <fullName evidence="3">Ankyrin repeat domain-containing protein</fullName>
    </recommendedName>
</protein>
<keyword evidence="2" id="KW-1185">Reference proteome</keyword>
<name>A0A2H4UVH7_9VIRU</name>
<reference evidence="1" key="1">
    <citation type="journal article" date="2017" name="Elife">
        <title>The kinetoplastid-infecting Bodo saltans virus (BsV), a window into the most abundant giant viruses in the sea.</title>
        <authorList>
            <person name="Deeg C.M."/>
            <person name="Chow C.-E.T."/>
            <person name="Suttle C.A."/>
        </authorList>
    </citation>
    <scope>NUCLEOTIDE SEQUENCE</scope>
    <source>
        <strain evidence="1">NG1</strain>
    </source>
</reference>
<evidence type="ECO:0008006" key="3">
    <source>
        <dbReference type="Google" id="ProtNLM"/>
    </source>
</evidence>
<accession>A0A2H4UVH7</accession>
<sequence>MDEIYNSFFIICKYGNYSEIEKFIIDNNFELDDDYTILLASRNDINLLKLIKKYNGNLHCYDECIANIFAINGELECLKYIINDCNDNKWKNILETNAYINCNKTKEFIDNKLILA</sequence>
<gene>
    <name evidence="1" type="ORF">BMW23_0828</name>
</gene>